<dbReference type="InterPro" id="IPR008969">
    <property type="entry name" value="CarboxyPept-like_regulatory"/>
</dbReference>
<gene>
    <name evidence="1" type="ORF">MARIT_0028</name>
</gene>
<dbReference type="EMBL" id="LT634361">
    <property type="protein sequence ID" value="SFZ79949.1"/>
    <property type="molecule type" value="Genomic_DNA"/>
</dbReference>
<dbReference type="OrthoDB" id="1260136at2"/>
<accession>A0A2H1E5J7</accession>
<evidence type="ECO:0000313" key="1">
    <source>
        <dbReference type="EMBL" id="SFZ79949.1"/>
    </source>
</evidence>
<proteinExistence type="predicted"/>
<dbReference type="Proteomes" id="UP000231564">
    <property type="component" value="Chromosome MARIT"/>
</dbReference>
<dbReference type="SUPFAM" id="SSF49464">
    <property type="entry name" value="Carboxypeptidase regulatory domain-like"/>
    <property type="match status" value="1"/>
</dbReference>
<evidence type="ECO:0000313" key="2">
    <source>
        <dbReference type="Proteomes" id="UP000231564"/>
    </source>
</evidence>
<keyword evidence="2" id="KW-1185">Reference proteome</keyword>
<sequence>MKKIIYLLILTLFYSCTVKYYGYVYDIDKKTPICNVRIKTIDSLNITYSNENGCFEIKLKEKVKELVFEKENYQAHNLRTLSIQSGEFMKELPFGDTIYLISKNSKYSRPKTTLPNNVYKK</sequence>
<protein>
    <submittedName>
        <fullName evidence="1">Probable lipoprotein</fullName>
    </submittedName>
</protein>
<dbReference type="AlphaFoldDB" id="A0A2H1E5J7"/>
<name>A0A2H1E5J7_9FLAO</name>
<dbReference type="RefSeq" id="WP_100210458.1">
    <property type="nucleotide sequence ID" value="NZ_CP138495.1"/>
</dbReference>
<dbReference type="GeneID" id="47721642"/>
<dbReference type="Gene3D" id="2.60.40.1120">
    <property type="entry name" value="Carboxypeptidase-like, regulatory domain"/>
    <property type="match status" value="1"/>
</dbReference>
<organism evidence="1 2">
    <name type="scientific">Tenacibaculum maritimum NCIMB 2154</name>
    <dbReference type="NCBI Taxonomy" id="1349785"/>
    <lineage>
        <taxon>Bacteria</taxon>
        <taxon>Pseudomonadati</taxon>
        <taxon>Bacteroidota</taxon>
        <taxon>Flavobacteriia</taxon>
        <taxon>Flavobacteriales</taxon>
        <taxon>Flavobacteriaceae</taxon>
        <taxon>Tenacibaculum</taxon>
    </lineage>
</organism>
<dbReference type="KEGG" id="tmar:MARIT_0028"/>
<reference evidence="1 2" key="1">
    <citation type="submission" date="2016-11" db="EMBL/GenBank/DDBJ databases">
        <authorList>
            <person name="Jaros S."/>
            <person name="Januszkiewicz K."/>
            <person name="Wedrychowicz H."/>
        </authorList>
    </citation>
    <scope>NUCLEOTIDE SEQUENCE [LARGE SCALE GENOMIC DNA]</scope>
    <source>
        <strain evidence="1">NCIMB 2154T</strain>
    </source>
</reference>
<dbReference type="PROSITE" id="PS51257">
    <property type="entry name" value="PROKAR_LIPOPROTEIN"/>
    <property type="match status" value="1"/>
</dbReference>
<keyword evidence="1" id="KW-0449">Lipoprotein</keyword>